<dbReference type="AlphaFoldDB" id="A0A9P4P470"/>
<comment type="similarity">
    <text evidence="5">Belongs to the SAT4 family.</text>
</comment>
<feature type="compositionally biased region" description="Basic and acidic residues" evidence="6">
    <location>
        <begin position="374"/>
        <end position="390"/>
    </location>
</feature>
<dbReference type="EMBL" id="MU007009">
    <property type="protein sequence ID" value="KAF2437040.1"/>
    <property type="molecule type" value="Genomic_DNA"/>
</dbReference>
<feature type="transmembrane region" description="Helical" evidence="7">
    <location>
        <begin position="26"/>
        <end position="48"/>
    </location>
</feature>
<comment type="caution">
    <text evidence="9">The sequence shown here is derived from an EMBL/GenBank/DDBJ whole genome shotgun (WGS) entry which is preliminary data.</text>
</comment>
<feature type="transmembrane region" description="Helical" evidence="7">
    <location>
        <begin position="224"/>
        <end position="246"/>
    </location>
</feature>
<gene>
    <name evidence="9" type="ORF">EJ08DRAFT_11028</name>
</gene>
<feature type="transmembrane region" description="Helical" evidence="7">
    <location>
        <begin position="258"/>
        <end position="282"/>
    </location>
</feature>
<evidence type="ECO:0000313" key="9">
    <source>
        <dbReference type="EMBL" id="KAF2437040.1"/>
    </source>
</evidence>
<keyword evidence="4 7" id="KW-0472">Membrane</keyword>
<evidence type="ECO:0000256" key="6">
    <source>
        <dbReference type="SAM" id="MobiDB-lite"/>
    </source>
</evidence>
<dbReference type="PANTHER" id="PTHR33048:SF129">
    <property type="entry name" value="INTEGRAL MEMBRANE PROTEIN-RELATED"/>
    <property type="match status" value="1"/>
</dbReference>
<keyword evidence="3 7" id="KW-1133">Transmembrane helix</keyword>
<comment type="subcellular location">
    <subcellularLocation>
        <location evidence="1">Membrane</location>
        <topology evidence="1">Multi-pass membrane protein</topology>
    </subcellularLocation>
</comment>
<reference evidence="9" key="1">
    <citation type="journal article" date="2020" name="Stud. Mycol.">
        <title>101 Dothideomycetes genomes: a test case for predicting lifestyles and emergence of pathogens.</title>
        <authorList>
            <person name="Haridas S."/>
            <person name="Albert R."/>
            <person name="Binder M."/>
            <person name="Bloem J."/>
            <person name="Labutti K."/>
            <person name="Salamov A."/>
            <person name="Andreopoulos B."/>
            <person name="Baker S."/>
            <person name="Barry K."/>
            <person name="Bills G."/>
            <person name="Bluhm B."/>
            <person name="Cannon C."/>
            <person name="Castanera R."/>
            <person name="Culley D."/>
            <person name="Daum C."/>
            <person name="Ezra D."/>
            <person name="Gonzalez J."/>
            <person name="Henrissat B."/>
            <person name="Kuo A."/>
            <person name="Liang C."/>
            <person name="Lipzen A."/>
            <person name="Lutzoni F."/>
            <person name="Magnuson J."/>
            <person name="Mondo S."/>
            <person name="Nolan M."/>
            <person name="Ohm R."/>
            <person name="Pangilinan J."/>
            <person name="Park H.-J."/>
            <person name="Ramirez L."/>
            <person name="Alfaro M."/>
            <person name="Sun H."/>
            <person name="Tritt A."/>
            <person name="Yoshinaga Y."/>
            <person name="Zwiers L.-H."/>
            <person name="Turgeon B."/>
            <person name="Goodwin S."/>
            <person name="Spatafora J."/>
            <person name="Crous P."/>
            <person name="Grigoriev I."/>
        </authorList>
    </citation>
    <scope>NUCLEOTIDE SEQUENCE</scope>
    <source>
        <strain evidence="9">CBS 130266</strain>
    </source>
</reference>
<evidence type="ECO:0000313" key="10">
    <source>
        <dbReference type="Proteomes" id="UP000800235"/>
    </source>
</evidence>
<evidence type="ECO:0000256" key="4">
    <source>
        <dbReference type="ARBA" id="ARBA00023136"/>
    </source>
</evidence>
<feature type="transmembrane region" description="Helical" evidence="7">
    <location>
        <begin position="189"/>
        <end position="212"/>
    </location>
</feature>
<feature type="compositionally biased region" description="Polar residues" evidence="6">
    <location>
        <begin position="302"/>
        <end position="313"/>
    </location>
</feature>
<keyword evidence="2 7" id="KW-0812">Transmembrane</keyword>
<accession>A0A9P4P470</accession>
<feature type="region of interest" description="Disordered" evidence="6">
    <location>
        <begin position="346"/>
        <end position="549"/>
    </location>
</feature>
<feature type="region of interest" description="Disordered" evidence="6">
    <location>
        <begin position="302"/>
        <end position="330"/>
    </location>
</feature>
<dbReference type="PANTHER" id="PTHR33048">
    <property type="entry name" value="PTH11-LIKE INTEGRAL MEMBRANE PROTEIN (AFU_ORTHOLOGUE AFUA_5G11245)"/>
    <property type="match status" value="1"/>
</dbReference>
<sequence length="549" mass="61603">MREIPITVLLSFPAANYKHPNTRGPALTIVNSIFITLVVLIVLLRLYTRLFIKRWIGIDDVFIIIATVFTIGLTVAIILANVKYMWDRHIWDIPLDQISSLGKIAIAAKCLFTMATFFTRCSLLSFYYRLVHDSGLKKFKWALHAAGILNFAVGVAFLVLSVFQCWPISAYWKFSFVPLHQCLDEGKVTLAAGIINCFLDLLITALPIPMVMRLQMRRRQQLGVVFLLSLGFIVTIAGIVRTYYIYKSLVLSYDETWYAYPLWICAAVEVDLAVICACAPALRPFLVIYFRPLITSVTGTRRSNKYGSATNSKKAGYASAPSGDNSQLWSTVDDEKSGGAYISANQIPAPKRTISKPNPASSSPPERLTILRRQSFEVSHEDKRYLREEEQPIGMTITSTPHDDSPQTTNRWRPRDRPEFTPHPGLNPVSPLAANEAGFKEARLSPNPARGRSSTQGATPKYPDEDQSLYSFWQSETSEDGPRAVLPQIPAPVPPSLQGDGTRRWNIKRSLSEDYDAHHGIEMRGIPRTKSYSTTDRSKEGNEVKIPTR</sequence>
<feature type="domain" description="Rhodopsin" evidence="8">
    <location>
        <begin position="44"/>
        <end position="286"/>
    </location>
</feature>
<organism evidence="9 10">
    <name type="scientific">Tothia fuscella</name>
    <dbReference type="NCBI Taxonomy" id="1048955"/>
    <lineage>
        <taxon>Eukaryota</taxon>
        <taxon>Fungi</taxon>
        <taxon>Dikarya</taxon>
        <taxon>Ascomycota</taxon>
        <taxon>Pezizomycotina</taxon>
        <taxon>Dothideomycetes</taxon>
        <taxon>Pleosporomycetidae</taxon>
        <taxon>Venturiales</taxon>
        <taxon>Cylindrosympodiaceae</taxon>
        <taxon>Tothia</taxon>
    </lineage>
</organism>
<feature type="compositionally biased region" description="Basic and acidic residues" evidence="6">
    <location>
        <begin position="510"/>
        <end position="522"/>
    </location>
</feature>
<protein>
    <recommendedName>
        <fullName evidence="8">Rhodopsin domain-containing protein</fullName>
    </recommendedName>
</protein>
<name>A0A9P4P470_9PEZI</name>
<feature type="transmembrane region" description="Helical" evidence="7">
    <location>
        <begin position="60"/>
        <end position="86"/>
    </location>
</feature>
<evidence type="ECO:0000256" key="3">
    <source>
        <dbReference type="ARBA" id="ARBA00022989"/>
    </source>
</evidence>
<dbReference type="InterPro" id="IPR052337">
    <property type="entry name" value="SAT4-like"/>
</dbReference>
<feature type="compositionally biased region" description="Polar residues" evidence="6">
    <location>
        <begin position="355"/>
        <end position="364"/>
    </location>
</feature>
<evidence type="ECO:0000256" key="1">
    <source>
        <dbReference type="ARBA" id="ARBA00004141"/>
    </source>
</evidence>
<keyword evidence="10" id="KW-1185">Reference proteome</keyword>
<dbReference type="OrthoDB" id="4525788at2759"/>
<dbReference type="GO" id="GO:0016020">
    <property type="term" value="C:membrane"/>
    <property type="evidence" value="ECO:0007669"/>
    <property type="project" value="UniProtKB-SubCell"/>
</dbReference>
<evidence type="ECO:0000259" key="8">
    <source>
        <dbReference type="Pfam" id="PF20684"/>
    </source>
</evidence>
<evidence type="ECO:0000256" key="2">
    <source>
        <dbReference type="ARBA" id="ARBA00022692"/>
    </source>
</evidence>
<feature type="compositionally biased region" description="Polar residues" evidence="6">
    <location>
        <begin position="396"/>
        <end position="411"/>
    </location>
</feature>
<evidence type="ECO:0000256" key="7">
    <source>
        <dbReference type="SAM" id="Phobius"/>
    </source>
</evidence>
<evidence type="ECO:0000256" key="5">
    <source>
        <dbReference type="ARBA" id="ARBA00038359"/>
    </source>
</evidence>
<proteinExistence type="inferred from homology"/>
<dbReference type="Proteomes" id="UP000800235">
    <property type="component" value="Unassembled WGS sequence"/>
</dbReference>
<feature type="transmembrane region" description="Helical" evidence="7">
    <location>
        <begin position="106"/>
        <end position="128"/>
    </location>
</feature>
<feature type="transmembrane region" description="Helical" evidence="7">
    <location>
        <begin position="148"/>
        <end position="169"/>
    </location>
</feature>
<dbReference type="Pfam" id="PF20684">
    <property type="entry name" value="Fung_rhodopsin"/>
    <property type="match status" value="1"/>
</dbReference>
<dbReference type="InterPro" id="IPR049326">
    <property type="entry name" value="Rhodopsin_dom_fungi"/>
</dbReference>